<dbReference type="FunFam" id="2.60.40.10:FF:001542">
    <property type="entry name" value="Sallimus, isoform U"/>
    <property type="match status" value="1"/>
</dbReference>
<feature type="domain" description="Ig-like" evidence="11">
    <location>
        <begin position="6822"/>
        <end position="6911"/>
    </location>
</feature>
<keyword evidence="6" id="KW-0175">Coiled coil</keyword>
<evidence type="ECO:0000259" key="11">
    <source>
        <dbReference type="PROSITE" id="PS50835"/>
    </source>
</evidence>
<dbReference type="FunFam" id="2.60.40.10:FF:001194">
    <property type="entry name" value="Sallimus, isoform Q"/>
    <property type="match status" value="1"/>
</dbReference>
<feature type="domain" description="Ig-like" evidence="11">
    <location>
        <begin position="1563"/>
        <end position="1648"/>
    </location>
</feature>
<dbReference type="InterPro" id="IPR007110">
    <property type="entry name" value="Ig-like_dom"/>
</dbReference>
<dbReference type="SMART" id="SM00408">
    <property type="entry name" value="IGc2"/>
    <property type="match status" value="38"/>
</dbReference>
<evidence type="ECO:0000256" key="4">
    <source>
        <dbReference type="ARBA" id="ARBA00022490"/>
    </source>
</evidence>
<dbReference type="FunFam" id="2.60.40.10:FF:001269">
    <property type="entry name" value="Sallimus, isoform P"/>
    <property type="match status" value="1"/>
</dbReference>
<dbReference type="SMART" id="SM00409">
    <property type="entry name" value="IG"/>
    <property type="match status" value="41"/>
</dbReference>
<keyword evidence="3" id="KW-0728">SH3 domain</keyword>
<keyword evidence="8" id="KW-0514">Muscle protein</keyword>
<feature type="compositionally biased region" description="Basic and acidic residues" evidence="10">
    <location>
        <begin position="6304"/>
        <end position="6315"/>
    </location>
</feature>
<feature type="domain" description="Ig-like" evidence="11">
    <location>
        <begin position="2896"/>
        <end position="2988"/>
    </location>
</feature>
<keyword evidence="9" id="KW-0393">Immunoglobulin domain</keyword>
<feature type="domain" description="Ig-like" evidence="11">
    <location>
        <begin position="4609"/>
        <end position="4697"/>
    </location>
</feature>
<protein>
    <submittedName>
        <fullName evidence="12">Uncharacterized protein, isoform A</fullName>
    </submittedName>
</protein>
<feature type="domain" description="Ig-like" evidence="11">
    <location>
        <begin position="6617"/>
        <end position="6705"/>
    </location>
</feature>
<dbReference type="FunFam" id="2.60.40.10:FF:000119">
    <property type="entry name" value="Sallimus, isoform P"/>
    <property type="match status" value="13"/>
</dbReference>
<evidence type="ECO:0000256" key="3">
    <source>
        <dbReference type="ARBA" id="ARBA00022443"/>
    </source>
</evidence>
<feature type="domain" description="Ig-like" evidence="11">
    <location>
        <begin position="3544"/>
        <end position="3630"/>
    </location>
</feature>
<feature type="domain" description="Ig-like" evidence="11">
    <location>
        <begin position="3406"/>
        <end position="3499"/>
    </location>
</feature>
<feature type="region of interest" description="Disordered" evidence="10">
    <location>
        <begin position="5526"/>
        <end position="5684"/>
    </location>
</feature>
<feature type="compositionally biased region" description="Acidic residues" evidence="10">
    <location>
        <begin position="5826"/>
        <end position="5849"/>
    </location>
</feature>
<feature type="compositionally biased region" description="Low complexity" evidence="10">
    <location>
        <begin position="10"/>
        <end position="46"/>
    </location>
</feature>
<dbReference type="EMBL" id="CH940647">
    <property type="protein sequence ID" value="EDW69782.2"/>
    <property type="molecule type" value="Genomic_DNA"/>
</dbReference>
<feature type="compositionally biased region" description="Basic and acidic residues" evidence="10">
    <location>
        <begin position="6064"/>
        <end position="6073"/>
    </location>
</feature>
<feature type="domain" description="Ig-like" evidence="11">
    <location>
        <begin position="7150"/>
        <end position="7235"/>
    </location>
</feature>
<dbReference type="InterPro" id="IPR003598">
    <property type="entry name" value="Ig_sub2"/>
</dbReference>
<feature type="region of interest" description="Disordered" evidence="10">
    <location>
        <begin position="4808"/>
        <end position="4904"/>
    </location>
</feature>
<feature type="domain" description="Ig-like" evidence="11">
    <location>
        <begin position="895"/>
        <end position="988"/>
    </location>
</feature>
<feature type="region of interest" description="Disordered" evidence="10">
    <location>
        <begin position="5423"/>
        <end position="5514"/>
    </location>
</feature>
<feature type="domain" description="Ig-like" evidence="11">
    <location>
        <begin position="91"/>
        <end position="182"/>
    </location>
</feature>
<evidence type="ECO:0000313" key="12">
    <source>
        <dbReference type="EMBL" id="EDW69782.2"/>
    </source>
</evidence>
<feature type="domain" description="Ig-like" evidence="11">
    <location>
        <begin position="2759"/>
        <end position="2849"/>
    </location>
</feature>
<keyword evidence="5" id="KW-0677">Repeat</keyword>
<feature type="domain" description="Ig-like" evidence="11">
    <location>
        <begin position="3135"/>
        <end position="3226"/>
    </location>
</feature>
<feature type="domain" description="Ig-like" evidence="11">
    <location>
        <begin position="6714"/>
        <end position="6808"/>
    </location>
</feature>
<feature type="domain" description="Ig-like" evidence="11">
    <location>
        <begin position="476"/>
        <end position="564"/>
    </location>
</feature>
<feature type="domain" description="Ig-like" evidence="11">
    <location>
        <begin position="260"/>
        <end position="348"/>
    </location>
</feature>
<feature type="compositionally biased region" description="Low complexity" evidence="10">
    <location>
        <begin position="5480"/>
        <end position="5491"/>
    </location>
</feature>
<feature type="compositionally biased region" description="Acidic residues" evidence="10">
    <location>
        <begin position="6007"/>
        <end position="6019"/>
    </location>
</feature>
<feature type="compositionally biased region" description="Acidic residues" evidence="10">
    <location>
        <begin position="5916"/>
        <end position="5946"/>
    </location>
</feature>
<dbReference type="FunFam" id="2.60.40.10:FF:001163">
    <property type="entry name" value="Sallimus, isoform Q"/>
    <property type="match status" value="1"/>
</dbReference>
<feature type="domain" description="Ig-like" evidence="11">
    <location>
        <begin position="3959"/>
        <end position="4052"/>
    </location>
</feature>
<dbReference type="Gene3D" id="2.60.40.10">
    <property type="entry name" value="Immunoglobulins"/>
    <property type="match status" value="42"/>
</dbReference>
<keyword evidence="13" id="KW-1185">Reference proteome</keyword>
<feature type="domain" description="Ig-like" evidence="11">
    <location>
        <begin position="756"/>
        <end position="847"/>
    </location>
</feature>
<comment type="subcellular location">
    <subcellularLocation>
        <location evidence="1">Cytoplasm</location>
        <location evidence="1">Myofibril</location>
        <location evidence="1">Sarcomere</location>
    </subcellularLocation>
</comment>
<feature type="domain" description="Ig-like" evidence="11">
    <location>
        <begin position="4708"/>
        <end position="4796"/>
    </location>
</feature>
<feature type="domain" description="Ig-like" evidence="11">
    <location>
        <begin position="4399"/>
        <end position="4487"/>
    </location>
</feature>
<dbReference type="PANTHER" id="PTHR47633">
    <property type="entry name" value="IMMUNOGLOBULIN"/>
    <property type="match status" value="1"/>
</dbReference>
<feature type="domain" description="Ig-like" evidence="11">
    <location>
        <begin position="623"/>
        <end position="713"/>
    </location>
</feature>
<evidence type="ECO:0000256" key="1">
    <source>
        <dbReference type="ARBA" id="ARBA00004204"/>
    </source>
</evidence>
<feature type="domain" description="Ig-like" evidence="11">
    <location>
        <begin position="3034"/>
        <end position="3121"/>
    </location>
</feature>
<feature type="compositionally biased region" description="Basic and acidic residues" evidence="10">
    <location>
        <begin position="6043"/>
        <end position="6052"/>
    </location>
</feature>
<dbReference type="FunFam" id="2.60.40.10:FF:000430">
    <property type="entry name" value="Sallimus, isoform P"/>
    <property type="match status" value="3"/>
</dbReference>
<dbReference type="GO" id="GO:0031674">
    <property type="term" value="C:I band"/>
    <property type="evidence" value="ECO:0007669"/>
    <property type="project" value="UniProtKB-ARBA"/>
</dbReference>
<dbReference type="Proteomes" id="UP000008792">
    <property type="component" value="Unassembled WGS sequence"/>
</dbReference>
<feature type="region of interest" description="Disordered" evidence="10">
    <location>
        <begin position="6215"/>
        <end position="6427"/>
    </location>
</feature>
<feature type="compositionally biased region" description="Polar residues" evidence="10">
    <location>
        <begin position="6079"/>
        <end position="6089"/>
    </location>
</feature>
<dbReference type="FunFam" id="2.60.40.10:FF:000966">
    <property type="entry name" value="Sallimus, isoform P"/>
    <property type="match status" value="1"/>
</dbReference>
<feature type="domain" description="Ig-like" evidence="11">
    <location>
        <begin position="3268"/>
        <end position="3359"/>
    </location>
</feature>
<dbReference type="FunFam" id="2.60.40.10:FF:001154">
    <property type="entry name" value="Sallimus, isoform Q"/>
    <property type="match status" value="1"/>
</dbReference>
<feature type="compositionally biased region" description="Basic and acidic residues" evidence="10">
    <location>
        <begin position="6223"/>
        <end position="6240"/>
    </location>
</feature>
<reference evidence="12 13" key="1">
    <citation type="journal article" date="2007" name="Nature">
        <title>Evolution of genes and genomes on the Drosophila phylogeny.</title>
        <authorList>
            <consortium name="Drosophila 12 Genomes Consortium"/>
            <person name="Clark A.G."/>
            <person name="Eisen M.B."/>
            <person name="Smith D.R."/>
            <person name="Bergman C.M."/>
            <person name="Oliver B."/>
            <person name="Markow T.A."/>
            <person name="Kaufman T.C."/>
            <person name="Kellis M."/>
            <person name="Gelbart W."/>
            <person name="Iyer V.N."/>
            <person name="Pollard D.A."/>
            <person name="Sackton T.B."/>
            <person name="Larracuente A.M."/>
            <person name="Singh N.D."/>
            <person name="Abad J.P."/>
            <person name="Abt D.N."/>
            <person name="Adryan B."/>
            <person name="Aguade M."/>
            <person name="Akashi H."/>
            <person name="Anderson W.W."/>
            <person name="Aquadro C.F."/>
            <person name="Ardell D.H."/>
            <person name="Arguello R."/>
            <person name="Artieri C.G."/>
            <person name="Barbash D.A."/>
            <person name="Barker D."/>
            <person name="Barsanti P."/>
            <person name="Batterham P."/>
            <person name="Batzoglou S."/>
            <person name="Begun D."/>
            <person name="Bhutkar A."/>
            <person name="Blanco E."/>
            <person name="Bosak S.A."/>
            <person name="Bradley R.K."/>
            <person name="Brand A.D."/>
            <person name="Brent M.R."/>
            <person name="Brooks A.N."/>
            <person name="Brown R.H."/>
            <person name="Butlin R.K."/>
            <person name="Caggese C."/>
            <person name="Calvi B.R."/>
            <person name="Bernardo de Carvalho A."/>
            <person name="Caspi A."/>
            <person name="Castrezana S."/>
            <person name="Celniker S.E."/>
            <person name="Chang J.L."/>
            <person name="Chapple C."/>
            <person name="Chatterji S."/>
            <person name="Chinwalla A."/>
            <person name="Civetta A."/>
            <person name="Clifton S.W."/>
            <person name="Comeron J.M."/>
            <person name="Costello J.C."/>
            <person name="Coyne J.A."/>
            <person name="Daub J."/>
            <person name="David R.G."/>
            <person name="Delcher A.L."/>
            <person name="Delehaunty K."/>
            <person name="Do C.B."/>
            <person name="Ebling H."/>
            <person name="Edwards K."/>
            <person name="Eickbush T."/>
            <person name="Evans J.D."/>
            <person name="Filipski A."/>
            <person name="Findeiss S."/>
            <person name="Freyhult E."/>
            <person name="Fulton L."/>
            <person name="Fulton R."/>
            <person name="Garcia A.C."/>
            <person name="Gardiner A."/>
            <person name="Garfield D.A."/>
            <person name="Garvin B.E."/>
            <person name="Gibson G."/>
            <person name="Gilbert D."/>
            <person name="Gnerre S."/>
            <person name="Godfrey J."/>
            <person name="Good R."/>
            <person name="Gotea V."/>
            <person name="Gravely B."/>
            <person name="Greenberg A.J."/>
            <person name="Griffiths-Jones S."/>
            <person name="Gross S."/>
            <person name="Guigo R."/>
            <person name="Gustafson E.A."/>
            <person name="Haerty W."/>
            <person name="Hahn M.W."/>
            <person name="Halligan D.L."/>
            <person name="Halpern A.L."/>
            <person name="Halter G.M."/>
            <person name="Han M.V."/>
            <person name="Heger A."/>
            <person name="Hillier L."/>
            <person name="Hinrichs A.S."/>
            <person name="Holmes I."/>
            <person name="Hoskins R.A."/>
            <person name="Hubisz M.J."/>
            <person name="Hultmark D."/>
            <person name="Huntley M.A."/>
            <person name="Jaffe D.B."/>
            <person name="Jagadeeshan S."/>
            <person name="Jeck W.R."/>
            <person name="Johnson J."/>
            <person name="Jones C.D."/>
            <person name="Jordan W.C."/>
            <person name="Karpen G.H."/>
            <person name="Kataoka E."/>
            <person name="Keightley P.D."/>
            <person name="Kheradpour P."/>
            <person name="Kirkness E.F."/>
            <person name="Koerich L.B."/>
            <person name="Kristiansen K."/>
            <person name="Kudrna D."/>
            <person name="Kulathinal R.J."/>
            <person name="Kumar S."/>
            <person name="Kwok R."/>
            <person name="Lander E."/>
            <person name="Langley C.H."/>
            <person name="Lapoint R."/>
            <person name="Lazzaro B.P."/>
            <person name="Lee S.J."/>
            <person name="Levesque L."/>
            <person name="Li R."/>
            <person name="Lin C.F."/>
            <person name="Lin M.F."/>
            <person name="Lindblad-Toh K."/>
            <person name="Llopart A."/>
            <person name="Long M."/>
            <person name="Low L."/>
            <person name="Lozovsky E."/>
            <person name="Lu J."/>
            <person name="Luo M."/>
            <person name="Machado C.A."/>
            <person name="Makalowski W."/>
            <person name="Marzo M."/>
            <person name="Matsuda M."/>
            <person name="Matzkin L."/>
            <person name="McAllister B."/>
            <person name="McBride C.S."/>
            <person name="McKernan B."/>
            <person name="McKernan K."/>
            <person name="Mendez-Lago M."/>
            <person name="Minx P."/>
            <person name="Mollenhauer M.U."/>
            <person name="Montooth K."/>
            <person name="Mount S.M."/>
            <person name="Mu X."/>
            <person name="Myers E."/>
            <person name="Negre B."/>
            <person name="Newfeld S."/>
            <person name="Nielsen R."/>
            <person name="Noor M.A."/>
            <person name="O'Grady P."/>
            <person name="Pachter L."/>
            <person name="Papaceit M."/>
            <person name="Parisi M.J."/>
            <person name="Parisi M."/>
            <person name="Parts L."/>
            <person name="Pedersen J.S."/>
            <person name="Pesole G."/>
            <person name="Phillippy A.M."/>
            <person name="Ponting C.P."/>
            <person name="Pop M."/>
            <person name="Porcelli D."/>
            <person name="Powell J.R."/>
            <person name="Prohaska S."/>
            <person name="Pruitt K."/>
            <person name="Puig M."/>
            <person name="Quesneville H."/>
            <person name="Ram K.R."/>
            <person name="Rand D."/>
            <person name="Rasmussen M.D."/>
            <person name="Reed L.K."/>
            <person name="Reenan R."/>
            <person name="Reily A."/>
            <person name="Remington K.A."/>
            <person name="Rieger T.T."/>
            <person name="Ritchie M.G."/>
            <person name="Robin C."/>
            <person name="Rogers Y.H."/>
            <person name="Rohde C."/>
            <person name="Rozas J."/>
            <person name="Rubenfield M.J."/>
            <person name="Ruiz A."/>
            <person name="Russo S."/>
            <person name="Salzberg S.L."/>
            <person name="Sanchez-Gracia A."/>
            <person name="Saranga D.J."/>
            <person name="Sato H."/>
            <person name="Schaeffer S.W."/>
            <person name="Schatz M.C."/>
            <person name="Schlenke T."/>
            <person name="Schwartz R."/>
            <person name="Segarra C."/>
            <person name="Singh R.S."/>
            <person name="Sirot L."/>
            <person name="Sirota M."/>
            <person name="Sisneros N.B."/>
            <person name="Smith C.D."/>
            <person name="Smith T.F."/>
            <person name="Spieth J."/>
            <person name="Stage D.E."/>
            <person name="Stark A."/>
            <person name="Stephan W."/>
            <person name="Strausberg R.L."/>
            <person name="Strempel S."/>
            <person name="Sturgill D."/>
            <person name="Sutton G."/>
            <person name="Sutton G.G."/>
            <person name="Tao W."/>
            <person name="Teichmann S."/>
            <person name="Tobari Y.N."/>
            <person name="Tomimura Y."/>
            <person name="Tsolas J.M."/>
            <person name="Valente V.L."/>
            <person name="Venter E."/>
            <person name="Venter J.C."/>
            <person name="Vicario S."/>
            <person name="Vieira F.G."/>
            <person name="Vilella A.J."/>
            <person name="Villasante A."/>
            <person name="Walenz B."/>
            <person name="Wang J."/>
            <person name="Wasserman M."/>
            <person name="Watts T."/>
            <person name="Wilson D."/>
            <person name="Wilson R.K."/>
            <person name="Wing R.A."/>
            <person name="Wolfner M.F."/>
            <person name="Wong A."/>
            <person name="Wong G.K."/>
            <person name="Wu C.I."/>
            <person name="Wu G."/>
            <person name="Yamamoto D."/>
            <person name="Yang H.P."/>
            <person name="Yang S.P."/>
            <person name="Yorke J.A."/>
            <person name="Yoshida K."/>
            <person name="Zdobnov E."/>
            <person name="Zhang P."/>
            <person name="Zhang Y."/>
            <person name="Zimin A.V."/>
            <person name="Baldwin J."/>
            <person name="Abdouelleil A."/>
            <person name="Abdulkadir J."/>
            <person name="Abebe A."/>
            <person name="Abera B."/>
            <person name="Abreu J."/>
            <person name="Acer S.C."/>
            <person name="Aftuck L."/>
            <person name="Alexander A."/>
            <person name="An P."/>
            <person name="Anderson E."/>
            <person name="Anderson S."/>
            <person name="Arachi H."/>
            <person name="Azer M."/>
            <person name="Bachantsang P."/>
            <person name="Barry A."/>
            <person name="Bayul T."/>
            <person name="Berlin A."/>
            <person name="Bessette D."/>
            <person name="Bloom T."/>
            <person name="Blye J."/>
            <person name="Boguslavskiy L."/>
            <person name="Bonnet C."/>
            <person name="Boukhgalter B."/>
            <person name="Bourzgui I."/>
            <person name="Brown A."/>
            <person name="Cahill P."/>
            <person name="Channer S."/>
            <person name="Cheshatsang Y."/>
            <person name="Chuda L."/>
            <person name="Citroen M."/>
            <person name="Collymore A."/>
            <person name="Cooke P."/>
            <person name="Costello M."/>
            <person name="D'Aco K."/>
            <person name="Daza R."/>
            <person name="De Haan G."/>
            <person name="DeGray S."/>
            <person name="DeMaso C."/>
            <person name="Dhargay N."/>
            <person name="Dooley K."/>
            <person name="Dooley E."/>
            <person name="Doricent M."/>
            <person name="Dorje P."/>
            <person name="Dorjee K."/>
            <person name="Dupes A."/>
            <person name="Elong R."/>
            <person name="Falk J."/>
            <person name="Farina A."/>
            <person name="Faro S."/>
            <person name="Ferguson D."/>
            <person name="Fisher S."/>
            <person name="Foley C.D."/>
            <person name="Franke A."/>
            <person name="Friedrich D."/>
            <person name="Gadbois L."/>
            <person name="Gearin G."/>
            <person name="Gearin C.R."/>
            <person name="Giannoukos G."/>
            <person name="Goode T."/>
            <person name="Graham J."/>
            <person name="Grandbois E."/>
            <person name="Grewal S."/>
            <person name="Gyaltsen K."/>
            <person name="Hafez N."/>
            <person name="Hagos B."/>
            <person name="Hall J."/>
            <person name="Henson C."/>
            <person name="Hollinger A."/>
            <person name="Honan T."/>
            <person name="Huard M.D."/>
            <person name="Hughes L."/>
            <person name="Hurhula B."/>
            <person name="Husby M.E."/>
            <person name="Kamat A."/>
            <person name="Kanga B."/>
            <person name="Kashin S."/>
            <person name="Khazanovich D."/>
            <person name="Kisner P."/>
            <person name="Lance K."/>
            <person name="Lara M."/>
            <person name="Lee W."/>
            <person name="Lennon N."/>
            <person name="Letendre F."/>
            <person name="LeVine R."/>
            <person name="Lipovsky A."/>
            <person name="Liu X."/>
            <person name="Liu J."/>
            <person name="Liu S."/>
            <person name="Lokyitsang T."/>
            <person name="Lokyitsang Y."/>
            <person name="Lubonja R."/>
            <person name="Lui A."/>
            <person name="MacDonald P."/>
            <person name="Magnisalis V."/>
            <person name="Maru K."/>
            <person name="Matthews C."/>
            <person name="McCusker W."/>
            <person name="McDonough S."/>
            <person name="Mehta T."/>
            <person name="Meldrim J."/>
            <person name="Meneus L."/>
            <person name="Mihai O."/>
            <person name="Mihalev A."/>
            <person name="Mihova T."/>
            <person name="Mittelman R."/>
            <person name="Mlenga V."/>
            <person name="Montmayeur A."/>
            <person name="Mulrain L."/>
            <person name="Navidi A."/>
            <person name="Naylor J."/>
            <person name="Negash T."/>
            <person name="Nguyen T."/>
            <person name="Nguyen N."/>
            <person name="Nicol R."/>
            <person name="Norbu C."/>
            <person name="Norbu N."/>
            <person name="Novod N."/>
            <person name="O'Neill B."/>
            <person name="Osman S."/>
            <person name="Markiewicz E."/>
            <person name="Oyono O.L."/>
            <person name="Patti C."/>
            <person name="Phunkhang P."/>
            <person name="Pierre F."/>
            <person name="Priest M."/>
            <person name="Raghuraman S."/>
            <person name="Rege F."/>
            <person name="Reyes R."/>
            <person name="Rise C."/>
            <person name="Rogov P."/>
            <person name="Ross K."/>
            <person name="Ryan E."/>
            <person name="Settipalli S."/>
            <person name="Shea T."/>
            <person name="Sherpa N."/>
            <person name="Shi L."/>
            <person name="Shih D."/>
            <person name="Sparrow T."/>
            <person name="Spaulding J."/>
            <person name="Stalker J."/>
            <person name="Stange-Thomann N."/>
            <person name="Stavropoulos S."/>
            <person name="Stone C."/>
            <person name="Strader C."/>
            <person name="Tesfaye S."/>
            <person name="Thomson T."/>
            <person name="Thoulutsang Y."/>
            <person name="Thoulutsang D."/>
            <person name="Topham K."/>
            <person name="Topping I."/>
            <person name="Tsamla T."/>
            <person name="Vassiliev H."/>
            <person name="Vo A."/>
            <person name="Wangchuk T."/>
            <person name="Wangdi T."/>
            <person name="Weiand M."/>
            <person name="Wilkinson J."/>
            <person name="Wilson A."/>
            <person name="Yadav S."/>
            <person name="Young G."/>
            <person name="Yu Q."/>
            <person name="Zembek L."/>
            <person name="Zhong D."/>
            <person name="Zimmer A."/>
            <person name="Zwirko Z."/>
            <person name="Jaffe D.B."/>
            <person name="Alvarez P."/>
            <person name="Brockman W."/>
            <person name="Butler J."/>
            <person name="Chin C."/>
            <person name="Gnerre S."/>
            <person name="Grabherr M."/>
            <person name="Kleber M."/>
            <person name="Mauceli E."/>
            <person name="MacCallum I."/>
        </authorList>
    </citation>
    <scope>NUCLEOTIDE SEQUENCE [LARGE SCALE GENOMIC DNA]</scope>
    <source>
        <strain evidence="13">Tucson 15010-1051.87</strain>
    </source>
</reference>
<dbReference type="InterPro" id="IPR013098">
    <property type="entry name" value="Ig_I-set"/>
</dbReference>
<feature type="domain" description="Ig-like" evidence="11">
    <location>
        <begin position="7273"/>
        <end position="7363"/>
    </location>
</feature>
<feature type="compositionally biased region" description="Basic and acidic residues" evidence="10">
    <location>
        <begin position="6277"/>
        <end position="6294"/>
    </location>
</feature>
<evidence type="ECO:0000256" key="7">
    <source>
        <dbReference type="ARBA" id="ARBA00023157"/>
    </source>
</evidence>
<dbReference type="FunFam" id="2.60.40.10:FF:001311">
    <property type="entry name" value="Sallimus, isoform U"/>
    <property type="match status" value="1"/>
</dbReference>
<dbReference type="FunFam" id="2.60.40.10:FF:000344">
    <property type="entry name" value="Muscle M-line assembly protein unc-89"/>
    <property type="match status" value="1"/>
</dbReference>
<evidence type="ECO:0000256" key="9">
    <source>
        <dbReference type="ARBA" id="ARBA00023319"/>
    </source>
</evidence>
<gene>
    <name evidence="12" type="primary">Dvir\GJ13444</name>
    <name evidence="12" type="ORF">Dvir_GJ13444</name>
</gene>
<feature type="region of interest" description="Disordered" evidence="10">
    <location>
        <begin position="5867"/>
        <end position="6096"/>
    </location>
</feature>
<dbReference type="SUPFAM" id="SSF48726">
    <property type="entry name" value="Immunoglobulin"/>
    <property type="match status" value="42"/>
</dbReference>
<dbReference type="FunFam" id="2.60.40.10:FF:000147">
    <property type="entry name" value="Myosin light chain kinase"/>
    <property type="match status" value="1"/>
</dbReference>
<feature type="compositionally biased region" description="Low complexity" evidence="10">
    <location>
        <begin position="4827"/>
        <end position="4839"/>
    </location>
</feature>
<dbReference type="Pfam" id="PF07679">
    <property type="entry name" value="I-set"/>
    <property type="match status" value="42"/>
</dbReference>
<dbReference type="InterPro" id="IPR013783">
    <property type="entry name" value="Ig-like_fold"/>
</dbReference>
<feature type="compositionally biased region" description="Acidic residues" evidence="10">
    <location>
        <begin position="6130"/>
        <end position="6156"/>
    </location>
</feature>
<evidence type="ECO:0000256" key="5">
    <source>
        <dbReference type="ARBA" id="ARBA00022737"/>
    </source>
</evidence>
<dbReference type="GO" id="GO:0045214">
    <property type="term" value="P:sarcomere organization"/>
    <property type="evidence" value="ECO:0007669"/>
    <property type="project" value="UniProtKB-ARBA"/>
</dbReference>
<feature type="region of interest" description="Disordered" evidence="10">
    <location>
        <begin position="4307"/>
        <end position="4341"/>
    </location>
</feature>
<feature type="domain" description="Ig-like" evidence="11">
    <location>
        <begin position="2361"/>
        <end position="2454"/>
    </location>
</feature>
<feature type="domain" description="Ig-like" evidence="11">
    <location>
        <begin position="1296"/>
        <end position="1386"/>
    </location>
</feature>
<dbReference type="FunFam" id="2.60.40.10:FF:001128">
    <property type="entry name" value="Sallimus, isoform P"/>
    <property type="match status" value="1"/>
</dbReference>
<feature type="compositionally biased region" description="Basic and acidic residues" evidence="10">
    <location>
        <begin position="5469"/>
        <end position="5479"/>
    </location>
</feature>
<evidence type="ECO:0000313" key="13">
    <source>
        <dbReference type="Proteomes" id="UP000008792"/>
    </source>
</evidence>
<accession>B4LBY2</accession>
<dbReference type="FunFam" id="2.60.40.10:FF:001113">
    <property type="entry name" value="Sallimus, isoform P"/>
    <property type="match status" value="1"/>
</dbReference>
<comment type="similarity">
    <text evidence="2">Belongs to the protein kinase superfamily. CAMK Ser/Thr protein kinase family.</text>
</comment>
<keyword evidence="7" id="KW-1015">Disulfide bond</keyword>
<feature type="domain" description="Ig-like" evidence="11">
    <location>
        <begin position="3681"/>
        <end position="3772"/>
    </location>
</feature>
<dbReference type="InterPro" id="IPR036179">
    <property type="entry name" value="Ig-like_dom_sf"/>
</dbReference>
<dbReference type="FunFam" id="2.60.40.10:FF:000474">
    <property type="entry name" value="Sallimus, isoform Q"/>
    <property type="match status" value="2"/>
</dbReference>
<feature type="domain" description="Ig-like" evidence="11">
    <location>
        <begin position="3816"/>
        <end position="3906"/>
    </location>
</feature>
<feature type="domain" description="Ig-like" evidence="11">
    <location>
        <begin position="4502"/>
        <end position="4578"/>
    </location>
</feature>
<name>B4LBY2_DROVI</name>
<evidence type="ECO:0000256" key="8">
    <source>
        <dbReference type="ARBA" id="ARBA00023179"/>
    </source>
</evidence>
<organism evidence="12 13">
    <name type="scientific">Drosophila virilis</name>
    <name type="common">Fruit fly</name>
    <dbReference type="NCBI Taxonomy" id="7244"/>
    <lineage>
        <taxon>Eukaryota</taxon>
        <taxon>Metazoa</taxon>
        <taxon>Ecdysozoa</taxon>
        <taxon>Arthropoda</taxon>
        <taxon>Hexapoda</taxon>
        <taxon>Insecta</taxon>
        <taxon>Pterygota</taxon>
        <taxon>Neoptera</taxon>
        <taxon>Endopterygota</taxon>
        <taxon>Diptera</taxon>
        <taxon>Brachycera</taxon>
        <taxon>Muscomorpha</taxon>
        <taxon>Ephydroidea</taxon>
        <taxon>Drosophilidae</taxon>
        <taxon>Drosophila</taxon>
    </lineage>
</organism>
<feature type="domain" description="Ig-like" evidence="11">
    <location>
        <begin position="1829"/>
        <end position="1922"/>
    </location>
</feature>
<dbReference type="InterPro" id="IPR003599">
    <property type="entry name" value="Ig_sub"/>
</dbReference>
<feature type="compositionally biased region" description="Low complexity" evidence="10">
    <location>
        <begin position="54"/>
        <end position="68"/>
    </location>
</feature>
<feature type="region of interest" description="Disordered" evidence="10">
    <location>
        <begin position="241"/>
        <end position="271"/>
    </location>
</feature>
<keyword evidence="4" id="KW-0963">Cytoplasm</keyword>
<dbReference type="OrthoDB" id="6612025at2759"/>
<feature type="compositionally biased region" description="Polar residues" evidence="10">
    <location>
        <begin position="4314"/>
        <end position="4327"/>
    </location>
</feature>
<feature type="domain" description="Ig-like" evidence="11">
    <location>
        <begin position="1963"/>
        <end position="2055"/>
    </location>
</feature>
<dbReference type="FunFam" id="2.60.40.10:FF:001403">
    <property type="entry name" value="Sallimus, isoform U"/>
    <property type="match status" value="1"/>
</dbReference>
<dbReference type="PROSITE" id="PS50835">
    <property type="entry name" value="IG_LIKE"/>
    <property type="match status" value="40"/>
</dbReference>
<dbReference type="FunFam" id="2.60.40.10:FF:000032">
    <property type="entry name" value="palladin isoform X1"/>
    <property type="match status" value="1"/>
</dbReference>
<sequence length="7697" mass="874375">MQRQNPNPYQQQQQQQEQHQQQQVQQQYSTQEYSHSSQEQHQQQRISRTEQHVQRSQITTQQRVQQHQGGIGGTYVPPSLTHVYAQGDISPPVFEQIFKNARFAQGGNALFEGRLRGNPKPFVTWTRKGAPLLESQKFRMSYNEATGDVSLLINQIGPGDEGEYTCTARNQYGEAICSVYIQPEGAPMPALQPIQNLEKNIYSNGYSYTSIEEEFRVDTFEYRLLREVSFREAITRRSSYEQDTQLSHELDRSLGPAQAPQISQKPRSSKLIEGSDAVFTARVGSNPKPRLTWFHNGQRLVASQKYEISYSSGVATLRVKNANAKDGGHYTLLAENLQGCVVSSAVLAVEPAAETAYEPKPVDQMAEQLEAGKALPPTFVKAFNDREVTEGRMTRFDCRVTGNPYPEVFWFINGRQVRDDTSHKILVNESGSHSLMITNVSRLDGGAVQCLARNKAGEVAIEAQLHVLEKEQVVAPQFVQRFSTMTVREGEPISMSANAIGTPVPRITWQKDGVQISSTAERFVGIDGGATCLEIPQVKATDAGWYQCTAQNIAGSTANRARLYVEVPREQPSQEQRRLNLPRPTKVIEPEPIPGPEIIYLRHVERAKPHLRPGEEDRVYPPPQFIIPLQNVQQTEGGRVHMEARIEPVGDPSMVVEWFLNGRPLAASARATSVFKFGFIALDLLSIMGHDSGEYMCRVSNASGVAESRAILSVVQRPSIEQSSQNPNSLQYINQLEDYSRYQRQESSEELMNQAPQFIRPLRDLGEFEEGKNVHFEAQVTPVNDPSMRVEWYKDGLPITASSRITAIFNFGYVSLNILHLRAEDAGNYTVRAVNRIGEAISQSTIRVHTRSQVTADLGIPEQQRYIEKVEELEDYRKSQQRRHVQEAPEAIAPPQFKTPIQNQLDLREHAHAHFEARLEPISDSTMRVEWLKDGQPLEASSRITTYHNFGYVALTIKQITIYDAGTYTCRAYNAMGQDTTTAQCTVISKNEIVSDTQHPGGLQKIQHLEDSSRYGRREEEETYITQAPRFLGPLKGTTKILEGQRAHFEARVEPQSDLGMRIEWYHNGRAITAANRIQTYYDFGYVALDISQVRAEDAGIYTVVARNKLGEAQLQATMVVETRSNIDTSSMHRGLYEKTQNLENKPFVEPQYDIEEISKSKPVFVQPLTDPKPIHDGKNIHLECRLEPMGDPTMRVEWFHNGRPVTVGSRFRTYYDFGFVALDIIQATAADSGEYTVRATNHLGSAHTSACVRVIDRTDVVTETQNEQSLEQIQLLEDSRRRHHQEEDITIMQAPQFTRALHNIETVEGTNVHLECRLQPVGDPSMRIEWLVNGKPVKTGHRFRPAYEFDYVALDLLGCYAIDSGVYTCQARNQLGEAVTSSSVRIIAKKDLILETQNESGLQKIQYLEDSSRYRRNEFVDEVVKIRPRFLTHPKSLTNTREGAHAHFECKIEPVTDPNLKVEWFKNGRPITVGHRFRPIHDFGYVALDIVGLIAEDSGVYTCRAVNQIGSDETQVELQCRSGEQIVTVTQNEAGLEQIHYLEDRSRYSRREEIDESTKQAPVFTTSLKNIEIKENQRAHFECRLIPVSDPSMRVEWYHNNLPLKSGSRFTETNNFGFVALDIMSTLPEDAGTYTCRAYNAVGEAITSAVAVVHTKKSIYLESQHETALPRLQHLEDGSKRQRISVQDEFVSQAPVFTMPVRDVRVAENQAVHFEARLIPVGDPKLKVEWLRNGQPIEASNRTTTMHDFGYVALNMKYVNPEDSGTYTCRAVNELGQAVTSASLIVQSKTAIQLETQHEAAMHKIHQLEDHSKYQRREEEEYTVTTAPTFVTKLIGPTNLVEGQSAHYECRIEPYPDPNLKVEWLHNGKPLSTGHRFRTTYDFGFAALDILTVYAEDSGEYTCRVTNNLGEAVNSIALNVTSRSSIIHETQHEEALHKIQHLEDTSRFQRKTEEDQFHAERPQFGRPLRNAKVNEGTPVHLEATLIPVNDPTMKVEWYCNGKPIQSGHRFKTTYDFGFVALDILYAHAEDTGTYMCKAKNAVGEAVTTCAVNVTANKTLDLDTLDAQRLEKIRQLETYVAPAKVEVEEKGQKPIFLTPLSNLEHLKEGEHGHLECRVEPINDANLKIEWFCNGKQLPTGHRYRTTHDFGYVALDILYVYGEDTGTYMCKATNLLGEAVNTCNVRVLNRRSMILDTQHPDALEKIQKLESKVVTTRTEVGDHPIGPPHFTAELRGSTEIYEGQTAHFEAQVAPVHDPNLRIEFYHNGKPLPSAARFHITFDFGYVSLDITHAVAEDAGEYSVRAVNALGQAVSTTNLRVIARGTIISDTQHPEGLEKIRKLESAAPHQRQEVETPGTRQRPVFTQPLQNIDRINEHQTAHFEARLIPVGDPNLKVEWYRNEKLIEDSSRITKQHDFGFVSLDISHIRKEDEGVYMCRAINPLGEAVTTASMRVVTEASIQMDTQHPDSIRRIHQLEKPLAPLPTEPERLFEKPIFTQLLTGPSELWEGAHAHFEARVVPVGDPSLKFEWFINGVELQMGSRLRTTHDFGFVTLDIAAVVPEDAGVYMCRAYNAAGEAVSSTAMKVKTRANIDGQPLIPESWEAIRLKEAAMNRVPEMFVDSTPQQAPVFTTHLQSYDKLHEGQHVLLEAQVEPRADPNLRIEWFKNGISLTTGSRIRSTFDFGLVTLSINGLREDDSAIYTCKATNQVGEAVSTSSLKIEDRHWLHAESLHPDSLPRIGELEAPKEGRPEAPEPTYETPVFITHLNNIECKESDNVRFECNVEPARDPTMKIEWFYNGQPLQAAAKFKSIYDFGYCALDLTNAYAENSGIYTCKATNSKGSATTSGTLKCTGGKTMFLDTQHPQGESGLEAVQETEEALANRYAQKTTKPETQYPPPVWTKPLQQEFHLSEAQPIHLEANVEPKEDPNLVIEWYFNGKLLQHGSRFKMTTEFGFVTMDMIEVYSRDQGIYTCKAYNKAGEAFTSTTIFCSSKDNIIESTQHPKGAEGLEQIQDLEDSLRKDGSKPEQPEQGIAPRFTTEFVNIVDIGEGELAHYEANLIPLGDQSMVIEWFFNGKVLEASHRVRTIYAFGTVALEVLGTKIEDTGTYTCRATNKYGSAEISCTLECVEKPRGQKPHFTSHIQPLQGLKDSQSAHFECTLIPVNDPELKVEWYHNGKLLRHSNRIKTVSDFGYVVLDIAYLQDHDSGEYVCRAYNKYGEDFTRTTLNCGGRGGVFYDSLQPDSLQRIRELECPQGQQTDTSAPLVAEPPKFITQISDVTKLVEGQSAHFEARLTPITDPDLVVEWYFNGKKLPHGHRFRTFHDFGIVILDILYCYEENSGVYECRAFNKYGEDVTRASLKCASKASLILDSQLPRGMEGGLEKIANLEYSMVRSREETTEETRGKAPVFTVPLENIENLREGENAHYEARITPADDPKLKVEWYWNGRPLKAGSRFRTFCDFGFVILEISPVYPEDSGEYSCRAINEYGEAVTTATMKIQGKRSIIMESQLPKGMEGTIDRIAELEGLGSRSTEFVPEDDTGKPPEFITTPFDMVIGENSLAHFECRLQPINDPSMRVDWFHNGKALWSGSRIKTINDFGFVILEIAGCYQRDTGLYTCKATNKHGEATVSCKLQVKGRQGIVVEPQLPSNFRTGTESLQKLEESMHKREEIVIDEEQPNPPKFIEQIKDNLDVPEGGPIHFDCRVEPVGDPTMRIEWFYNGRVMATGSRVHQLNDFGFIALDIDYIYARDSGEYTCRATNKWGTATTTAKVTCKGKHNIVYESQLPEGMTAEKLKELERGRIPEVPQIVEEQFGPPKFITQIASCTAEESEAVRFECQVEPKTDPSLRVEWYRNGKPLPLGHRYRNVFDMGFVSLDILYVYSDDSGEYVCRAVNNHGEDRTKATVSCKKLPTILLQNQVPRGMKRSETLTQMEATIKKYTTEVHLTEDDLFDPDRKQPPRFVTQIKEQLTLTEMAKTKFECQLAPVGDPNMKVEWFFNGKPLLYKNRFEPIYDFGYVAMNFGWVYPEDSGEYVCRATNLYGMDETRATIKVSGKPGIVYDSQLPAHMQSIDRIREMEASWQVVPDEVDPDAKPRTKPMFVSKLEPQTVEEGEPARFCVRVTGHPRPRVMWLINGHTVVHGSRYKLTNDGMFHLDVPKTRQYDTGKVEVIARNSVGESIASTELNVVARSDDYRNVLKNSPRPWYDYELAGYQKERQENELEKVFDERKQYLSEQSAHTLKGVEHLKPKQYKPQTPEWQQSVKAKKSEEYYNKLQELETEQLLKETTLRRDNHQYAIPGEKVVSSSAAKGMAQSYEENLQEQTSTTQIKAAPPKGVAQPSESSVHGREVHMNKQQQVQKEIQGDLEITRKITATETTEMEHKGTIQERVVKGPVKPAKAPVFTKKIQPCRVFENEQAKFEVEFEGEPMPTVKWYRESFPIQNSPDLQIHTFSGKSILIIRQVFIEDSAVFSCVAENRGGTAKCSANLVVEERRRAGKGGIQPPSFVNTIQSTTVATGQLARFDAKVTGTRPMDVYWLKNGMKVQPSIKFKMLEEDNIHTLLIIEPFAEDSGRYECVAVNAAGEARCDGDCIVQSPAKPEKPTTPGSERPPHIVEQLKSQSVEEGSKVIFRCRVDGKPTPTARWMRGENFVKPSRYFQMTRQGEYYQLIISEAFPEDEGTYKCVAENKLGSIQTSAQLKVRPIENLDAPPTITALKDVSVSEGMPAQFKTTVTGKVKATSVQWFREGQLIPETPDFQMIFDGNSAVLLIATTYEEDSGIFTVRVTSSTGQVESSAKLTVKKRRISAYQLRPIDSVEDESSSSGREDSSPESPHQQQQSQQQTGEYGQFLGVNGQVQHQGRSRTKKPKVRSKSLQPPTNVVPWRKSSRPHRGRSLDKQPFLPGFKPEPVKSWTEETISLKATPIEKKKPTPKLEAAKVVLKSIKNERDQGIMSLGATLEQIIAGKTEKEAVPWITMREKLKQVESVQQQLSKFDLDEVYLRPLEGQIETDEQLPKQAQVEQVQRTKEIQRLKSMESVEIMEMTDQIEKLITQQQNNKDLIPWKEMRQQLKSVQRVTKQMDKFKIEEVELRHLQAQQTISEEFQNATHDTVIMTIDDSSKGSISKVMTRNEVQHYEDQSNIYKQQFITTEDVNIMHVSEREKLEAQRLIRQQQAVNWRQQNQRPKLQPLTSVEDTISQTSERHKLVQQESIMEEAQRQQYVQIEDSQMMSLEQYEHQKLINQRTQLEAHNWRQPREPQKFIQVEDSSLLHLQERQDTQEQQLIQPEAVLWDRGNKKPEQVQAPAPVQEQYVDKPKTYEEMHDELIEQVPVQQQEPVPVMWERGKKQPMQPQQKTFEELHDVLDETVIVQQPEPVPVMWERGKKKPISQEVTDSQEIVQTSEVVQQQIVEETKKTAVRRVIPPREAEERVEQVTLKPTPRQPPKAVPKSEEFQLKPLKSTRTVQQTVQEPVQKATEESTDKLVEEIAPQEQEQPQPVMWERSKDVNPQQPEKQVQEVPKTLEVAVDTLEEETAKAAESQPQPVMWERGKKKPKQPAAQEIPMSHEVAVDSLEEETVPTVVPEPQPVMWERGKKKPKQPTAQEIPKTQEVAVDTLVEEPVPITEPEPQPVIWERGKKKPIQPKTQDTPKSVEVAVDTLEEKTVPTAEPEPQPVMWERGKKKKPPTQELAKETVVELPKETFEEAVDVLPDEIKVDGKPEPVLWQRGKKVPQPKPAEELHPDEVDAQIEQGIEIENEEIVEEMRKIKKVKKPKLPIAAPKQAEQPEEEAPQEDILEEQEENVEEQEEIVEEKRKIKKVKKPKIPALAQKQIEQSEEEAPQEETPEEQEEIVEEQTDIVEEKRKIKRVKKPKLPIAPLEQIEQLEEEAPQEDISEAQEENIEEQEEVVEEKRKIKKVKKPLQPADEEIGQPEQEVLQEEITEELEDNVEEQEDIVEAKPQIKKTRKPKKSVEVTAEPQQPTEDIPQEEITAEQEEIIEEKNKIKKTRKPKPKEVEQEEEEELPESQPEEVKETEEPTIEAPTKKKPVPKTQEVEQVEKVMLKPVPRKQQQLPDKEQLEEVTLKPVAKTSSVSEAQQPETTETEFVETEKIVTFEDQVVDVTKKRVKKKKPKVKPETEGSIEEPIEDTAEQEDETLQEEEEETEPVENVPVEQDIEEVAQKEKVTKLKPKKEDVVEVVEEVALKPVTRPKKQLPQEATIEEVRLKPTKRTTTKPDEVKLEEVDLQHVEKLEEEVVQEEKRKVKKVKKPKYEDLPEIPDTEPTTLEEAEHIDIEKEPKPEEEKPQVPWKRGEKKKPVEEPLEEKQWPTGKRRPLPEEQPEEVHLKPIPAKPAEVKAIPEKAISPPQLQPEDKVESAEETSDLEPLKIPEDKQPKEKVKKEKKKKPKLKKATPSVDEVSEEVAEPFAEPIAEEDQVEGLPVDDVKVVAVSEDVQPEEEVVITDKTPETKQKAHKKRTKPLKEASVEGQPQLLEAAVTEIEKADEISQEISQKTITLLKKTEDTRPQFITTEQLIELDVEDVRRDLEMKITSNIIKKEKRRVVLDDSQPLPELELITQKRIQEGIDKMADEELIEDQQLTQNLEETTTSEVIGQERKLVKKKKKEIKPPRITEKLRPRHCVPEEPTVLECKVEGVPFPEIHWYFNDILLFASEKYEITVVEQVAQLKIAKVTPSDVGVYTCEAKNEAGVATSRTNIILEKEQGVPPQFTKPLKIVFTEEKEPERLKVTVTCQVTGKPNPQVKWYRGIEEVIPNEALQMFYDQQTGDVVLEVINPPPNEAITYSIQAQNPFGRAVGNANIMSRIDEVPKEILKAPTVTPLSAVVIPNGGTLLFEAKYDGMPRPEIKWLRNGREIIENEETIIETTETTTTIKVINMTRKRTGKYEVCAKNKVGEAKSSGSVVVSDQAPDKQIRPPRFIQPLEPKFFGEHEVAILEAVVDSEPLSSFQWFVHNEPIKSSNECRIVTQANKSTLLIEDFQKKFSGPFTCRAENVGGSVTSTATVNMLEALPQEEAVEFESPRFIEELIQPVEVMDGETLLLTCQVTGKPTPRVEWYHNKEKITETKETTISQDAQGNCQLQITEVFPENQGQYKCVATNKIGKSVTKTTVNIQAFEYIPDSEITGLTGSEEDLLDRTISIDEQPPKIIKKLPEKIEPKEGEQAKLEVKVIGKPKPKVKWLRDDEQIFASEEYQIENFEDGTSVLVINHVYPDDMGTISFEAYNPLGVAVTTALFAVEGIVGSKDYRKPEWVTHMEEMQVALKAAKCSPSLLNEMRDCRAAIGDTAKFSIQFAGNPQPDIQWYFNNVQLRASEKYRMIVQETEATLEIFKTTNDDCGYYNCKLINEIGMTMTRAKFDISSTSAEADAMENVKTKTTVRKKAAKKASNTMAKRTSASESQTLHRTEIKIVPASTAETSVNIIKVKQAVPILVEHSEVSEVMQVKDRKIADAEQRSRVIEEIVEEDEEEDVVSEEEIHVVKKYTSSKSIELTETVELIRTKITMKTIKIEDIYEISQHEEVQWLLESVEAESFGKIGEAALRDLATIGVLLRYGCTHYEITYMYEQNIFISLQKPESQSALVQLVEREGHEELITQILSESSTEDETILAATVGFKAFIRMIQTYEITIETVIRKFHREDFISHDWKICGKERIVETSQIIESHEAITHVKIEETFVEERTIVVHEGLNINTDEL</sequence>
<feature type="compositionally biased region" description="Low complexity" evidence="10">
    <location>
        <begin position="5502"/>
        <end position="5513"/>
    </location>
</feature>
<feature type="region of interest" description="Disordered" evidence="10">
    <location>
        <begin position="1"/>
        <end position="73"/>
    </location>
</feature>
<evidence type="ECO:0000256" key="10">
    <source>
        <dbReference type="SAM" id="MobiDB-lite"/>
    </source>
</evidence>
<dbReference type="FunFam" id="2.60.40.10:FF:001048">
    <property type="entry name" value="Sallimus, isoform Q"/>
    <property type="match status" value="1"/>
</dbReference>
<feature type="compositionally biased region" description="Acidic residues" evidence="10">
    <location>
        <begin position="5976"/>
        <end position="5989"/>
    </location>
</feature>
<dbReference type="FunFam" id="2.60.40.10:FF:001409">
    <property type="entry name" value="Muscle M-line assembly protein unc-89"/>
    <property type="match status" value="1"/>
</dbReference>
<feature type="domain" description="Ig-like" evidence="11">
    <location>
        <begin position="1029"/>
        <end position="1122"/>
    </location>
</feature>
<evidence type="ECO:0000256" key="2">
    <source>
        <dbReference type="ARBA" id="ARBA00006692"/>
    </source>
</evidence>
<feature type="compositionally biased region" description="Basic and acidic residues" evidence="10">
    <location>
        <begin position="6373"/>
        <end position="6388"/>
    </location>
</feature>
<dbReference type="FunFam" id="2.60.40.10:FF:001019">
    <property type="entry name" value="Sallimus, isoform P"/>
    <property type="match status" value="1"/>
</dbReference>
<feature type="domain" description="Ig-like" evidence="11">
    <location>
        <begin position="2627"/>
        <end position="2720"/>
    </location>
</feature>
<feature type="domain" description="Ig-like" evidence="11">
    <location>
        <begin position="7026"/>
        <end position="7118"/>
    </location>
</feature>
<feature type="domain" description="Ig-like" evidence="11">
    <location>
        <begin position="2094"/>
        <end position="2185"/>
    </location>
</feature>
<feature type="domain" description="Ig-like" evidence="11">
    <location>
        <begin position="2493"/>
        <end position="2586"/>
    </location>
</feature>
<feature type="domain" description="Ig-like" evidence="11">
    <location>
        <begin position="1696"/>
        <end position="1786"/>
    </location>
</feature>
<proteinExistence type="inferred from homology"/>
<feature type="region of interest" description="Disordered" evidence="10">
    <location>
        <begin position="2735"/>
        <end position="2755"/>
    </location>
</feature>
<feature type="domain" description="Ig-like" evidence="11">
    <location>
        <begin position="377"/>
        <end position="466"/>
    </location>
</feature>
<feature type="compositionally biased region" description="Basic and acidic residues" evidence="10">
    <location>
        <begin position="2739"/>
        <end position="2751"/>
    </location>
</feature>
<feature type="domain" description="Ig-like" evidence="11">
    <location>
        <begin position="6922"/>
        <end position="7010"/>
    </location>
</feature>
<feature type="compositionally biased region" description="Acidic residues" evidence="10">
    <location>
        <begin position="5874"/>
        <end position="5900"/>
    </location>
</feature>
<dbReference type="FunFam" id="2.60.40.10:FF:000962">
    <property type="entry name" value="titin isoform X1"/>
    <property type="match status" value="1"/>
</dbReference>
<feature type="region of interest" description="Disordered" evidence="10">
    <location>
        <begin position="5717"/>
        <end position="5738"/>
    </location>
</feature>
<dbReference type="HOGENOM" id="CLU_000029_0_0_1"/>
<dbReference type="CDD" id="cd00096">
    <property type="entry name" value="Ig"/>
    <property type="match status" value="11"/>
</dbReference>
<feature type="domain" description="Ig-like" evidence="11">
    <location>
        <begin position="1429"/>
        <end position="1520"/>
    </location>
</feature>
<feature type="region of interest" description="Disordered" evidence="10">
    <location>
        <begin position="6444"/>
        <end position="6474"/>
    </location>
</feature>
<feature type="compositionally biased region" description="Basic residues" evidence="10">
    <location>
        <begin position="6389"/>
        <end position="6399"/>
    </location>
</feature>
<feature type="region of interest" description="Disordered" evidence="10">
    <location>
        <begin position="5759"/>
        <end position="5849"/>
    </location>
</feature>
<dbReference type="PANTHER" id="PTHR47633:SF4">
    <property type="entry name" value="MYOPALLADIN ISOFORM X1"/>
    <property type="match status" value="1"/>
</dbReference>
<feature type="compositionally biased region" description="Acidic residues" evidence="10">
    <location>
        <begin position="5777"/>
        <end position="5802"/>
    </location>
</feature>
<dbReference type="FunFam" id="2.60.40.10:FF:000809">
    <property type="entry name" value="Sallimus, isoform Q"/>
    <property type="match status" value="1"/>
</dbReference>
<feature type="compositionally biased region" description="Basic residues" evidence="10">
    <location>
        <begin position="4857"/>
        <end position="4868"/>
    </location>
</feature>
<feature type="domain" description="Ig-like" evidence="11">
    <location>
        <begin position="1163"/>
        <end position="1254"/>
    </location>
</feature>
<feature type="compositionally biased region" description="Polar residues" evidence="10">
    <location>
        <begin position="5454"/>
        <end position="5464"/>
    </location>
</feature>
<dbReference type="FunFam" id="2.60.40.10:FF:000425">
    <property type="entry name" value="Myosin light chain kinase"/>
    <property type="match status" value="3"/>
</dbReference>
<evidence type="ECO:0000256" key="6">
    <source>
        <dbReference type="ARBA" id="ARBA00023054"/>
    </source>
</evidence>
<feature type="compositionally biased region" description="Basic and acidic residues" evidence="10">
    <location>
        <begin position="241"/>
        <end position="252"/>
    </location>
</feature>
<feature type="region of interest" description="Disordered" evidence="10">
    <location>
        <begin position="6116"/>
        <end position="6165"/>
    </location>
</feature>
<dbReference type="FunFam" id="2.60.40.10:FF:001196">
    <property type="entry name" value="Sallimus, isoform P"/>
    <property type="match status" value="1"/>
</dbReference>